<keyword evidence="7 8" id="KW-0472">Membrane</keyword>
<evidence type="ECO:0000256" key="4">
    <source>
        <dbReference type="ARBA" id="ARBA00022544"/>
    </source>
</evidence>
<dbReference type="GO" id="GO:0016020">
    <property type="term" value="C:membrane"/>
    <property type="evidence" value="ECO:0007669"/>
    <property type="project" value="UniProtKB-SubCell"/>
</dbReference>
<evidence type="ECO:0000256" key="8">
    <source>
        <dbReference type="SAM" id="Phobius"/>
    </source>
</evidence>
<dbReference type="EMBL" id="JACJVO010000032">
    <property type="protein sequence ID" value="MBB6734194.1"/>
    <property type="molecule type" value="Genomic_DNA"/>
</dbReference>
<dbReference type="PANTHER" id="PTHR34975:SF2">
    <property type="entry name" value="SPORE GERMINATION PROTEIN A2"/>
    <property type="match status" value="1"/>
</dbReference>
<evidence type="ECO:0000313" key="9">
    <source>
        <dbReference type="EMBL" id="MBB6734194.1"/>
    </source>
</evidence>
<reference evidence="9 10" key="1">
    <citation type="submission" date="2020-08" db="EMBL/GenBank/DDBJ databases">
        <title>Cohnella phylogeny.</title>
        <authorList>
            <person name="Dunlap C."/>
        </authorList>
    </citation>
    <scope>NUCLEOTIDE SEQUENCE [LARGE SCALE GENOMIC DNA]</scope>
    <source>
        <strain evidence="9 10">CBP 2801</strain>
    </source>
</reference>
<sequence length="369" mass="41605">MADTLKISNFQFGCICFTYLSGFSTLFFNEAKILQQDVWMANVSAIVLSILILWLMKHVQVQYPDKTMTEIYQVLLGKWLGKAAVVGTLLYAVSITVLTLRALSLFYTTAILPHTSPELIMLMLVLTTSYSVYLGLETIVRTVQVMLPLFLISITVICLLMIPNVETNPFLPAFHSRLPEIAYGTLLSYAFPFGKGTLLIFLFHRIGNKKRLMAGTSIGLVLSCAYLLIATYLAIGSLGTNLMKSATFPFFSSIQLVKIGLYLERIEIVIIGIWTVFTLFETIVAHYLFTTIVSELFRIQEPKRFILPFGLLFFAIGTRSYVRPTELELYNTTILPFSTLLPTLILPLILGFLTLFRGQNGNRRLRDDP</sequence>
<dbReference type="NCBIfam" id="TIGR00912">
    <property type="entry name" value="2A0309"/>
    <property type="match status" value="1"/>
</dbReference>
<proteinExistence type="inferred from homology"/>
<evidence type="ECO:0000256" key="3">
    <source>
        <dbReference type="ARBA" id="ARBA00022448"/>
    </source>
</evidence>
<feature type="transmembrane region" description="Helical" evidence="8">
    <location>
        <begin position="215"/>
        <end position="235"/>
    </location>
</feature>
<dbReference type="GO" id="GO:0009847">
    <property type="term" value="P:spore germination"/>
    <property type="evidence" value="ECO:0007669"/>
    <property type="project" value="InterPro"/>
</dbReference>
<accession>A0A7X0SQG8</accession>
<feature type="transmembrane region" description="Helical" evidence="8">
    <location>
        <begin position="119"/>
        <end position="136"/>
    </location>
</feature>
<keyword evidence="3" id="KW-0813">Transport</keyword>
<comment type="subcellular location">
    <subcellularLocation>
        <location evidence="1">Membrane</location>
        <topology evidence="1">Multi-pass membrane protein</topology>
    </subcellularLocation>
</comment>
<organism evidence="9 10">
    <name type="scientific">Cohnella zeiphila</name>
    <dbReference type="NCBI Taxonomy" id="2761120"/>
    <lineage>
        <taxon>Bacteria</taxon>
        <taxon>Bacillati</taxon>
        <taxon>Bacillota</taxon>
        <taxon>Bacilli</taxon>
        <taxon>Bacillales</taxon>
        <taxon>Paenibacillaceae</taxon>
        <taxon>Cohnella</taxon>
    </lineage>
</organism>
<dbReference type="AlphaFoldDB" id="A0A7X0SQG8"/>
<dbReference type="RefSeq" id="WP_185131840.1">
    <property type="nucleotide sequence ID" value="NZ_JACJVO010000032.1"/>
</dbReference>
<dbReference type="PANTHER" id="PTHR34975">
    <property type="entry name" value="SPORE GERMINATION PROTEIN A2"/>
    <property type="match status" value="1"/>
</dbReference>
<dbReference type="Proteomes" id="UP000564644">
    <property type="component" value="Unassembled WGS sequence"/>
</dbReference>
<feature type="transmembrane region" description="Helical" evidence="8">
    <location>
        <begin position="305"/>
        <end position="322"/>
    </location>
</feature>
<dbReference type="InterPro" id="IPR004761">
    <property type="entry name" value="Spore_GerAB"/>
</dbReference>
<feature type="transmembrane region" description="Helical" evidence="8">
    <location>
        <begin position="268"/>
        <end position="293"/>
    </location>
</feature>
<feature type="transmembrane region" description="Helical" evidence="8">
    <location>
        <begin position="143"/>
        <end position="162"/>
    </location>
</feature>
<feature type="transmembrane region" description="Helical" evidence="8">
    <location>
        <begin position="39"/>
        <end position="56"/>
    </location>
</feature>
<evidence type="ECO:0000256" key="6">
    <source>
        <dbReference type="ARBA" id="ARBA00022989"/>
    </source>
</evidence>
<evidence type="ECO:0000256" key="1">
    <source>
        <dbReference type="ARBA" id="ARBA00004141"/>
    </source>
</evidence>
<keyword evidence="4" id="KW-0309">Germination</keyword>
<evidence type="ECO:0000256" key="7">
    <source>
        <dbReference type="ARBA" id="ARBA00023136"/>
    </source>
</evidence>
<feature type="transmembrane region" description="Helical" evidence="8">
    <location>
        <begin position="7"/>
        <end position="27"/>
    </location>
</feature>
<evidence type="ECO:0000256" key="2">
    <source>
        <dbReference type="ARBA" id="ARBA00007998"/>
    </source>
</evidence>
<keyword evidence="6 8" id="KW-1133">Transmembrane helix</keyword>
<dbReference type="Pfam" id="PF03845">
    <property type="entry name" value="Spore_permease"/>
    <property type="match status" value="1"/>
</dbReference>
<evidence type="ECO:0000313" key="10">
    <source>
        <dbReference type="Proteomes" id="UP000564644"/>
    </source>
</evidence>
<feature type="transmembrane region" description="Helical" evidence="8">
    <location>
        <begin position="182"/>
        <end position="203"/>
    </location>
</feature>
<feature type="transmembrane region" description="Helical" evidence="8">
    <location>
        <begin position="83"/>
        <end position="107"/>
    </location>
</feature>
<feature type="transmembrane region" description="Helical" evidence="8">
    <location>
        <begin position="334"/>
        <end position="356"/>
    </location>
</feature>
<comment type="similarity">
    <text evidence="2">Belongs to the amino acid-polyamine-organocation (APC) superfamily. Spore germination protein (SGP) (TC 2.A.3.9) family.</text>
</comment>
<comment type="caution">
    <text evidence="9">The sequence shown here is derived from an EMBL/GenBank/DDBJ whole genome shotgun (WGS) entry which is preliminary data.</text>
</comment>
<name>A0A7X0SQG8_9BACL</name>
<keyword evidence="10" id="KW-1185">Reference proteome</keyword>
<evidence type="ECO:0000256" key="5">
    <source>
        <dbReference type="ARBA" id="ARBA00022692"/>
    </source>
</evidence>
<keyword evidence="5 8" id="KW-0812">Transmembrane</keyword>
<protein>
    <submittedName>
        <fullName evidence="9">Endospore germination permease</fullName>
    </submittedName>
</protein>
<gene>
    <name evidence="9" type="ORF">H7C18_25055</name>
</gene>